<name>A0A818CFV1_9BILA</name>
<evidence type="ECO:0000256" key="3">
    <source>
        <dbReference type="SAM" id="MobiDB-lite"/>
    </source>
</evidence>
<evidence type="ECO:0000256" key="1">
    <source>
        <dbReference type="ARBA" id="ARBA00023186"/>
    </source>
</evidence>
<evidence type="ECO:0000256" key="2">
    <source>
        <dbReference type="SAM" id="Coils"/>
    </source>
</evidence>
<dbReference type="GO" id="GO:0051082">
    <property type="term" value="F:unfolded protein binding"/>
    <property type="evidence" value="ECO:0007669"/>
    <property type="project" value="InterPro"/>
</dbReference>
<dbReference type="Pfam" id="PF01926">
    <property type="entry name" value="MMR_HSR1"/>
    <property type="match status" value="1"/>
</dbReference>
<sequence>MAAAIIPFIPMAATAIASMINAMSNNNKAGDSQPLSDENKQLREKLEQKESEAKRANDELIAQTRHLTEKLAKREKEQYERNEALVSQNRNLLDKMEKNEAEQRLTKMELAAQNERLQQQIQEYQTLHQEQIKEMTELLSQLKKKQLNTFEDIEENDKAAKEALIKLARKATPIGMAGNNVALFGITSTGKSTMLNALYGEKVAETGIGETTIQLTSYKTEHFVLWDVPGKNDEVSYMSMQYMSFFKGLTRRIILVGNTLKENSSMMKLLDAVGLDYDIVVNKMDQYEDEKERAVFCNKIKSEVQTLKLKGAEHIFFVSAKFPKQFPDWLDMLQKATHSMGKDYYQILQLTRSAKDNDIKSAYRRLALKYHPVKNTNDHNALTKFNDLAEAYDVLSDHKRRAIYDQYGDEGLKNGVPMGPKNEWNEGYVFHGNADKVFRDFFGGDNPFEEFYASADQDKNLGFGGLDGRGRKKQDPPIIRDLLLSLEDCYHGAVKKIKISRRVLNDDGITSSIREKILSITVKRGWLPGTKVTFEGEGDQGPNNIPSDLVFTVKDKPHSHFRRENADIIYTAKISLGQALTGTTLHIEHLDGRILDVPVNEIVKPGFKKRIPSQGMPLMSSPDKYGDMVIEFNVDYPNGLNSEQKFLIKEALINQNINNNKKQNQQQNQNRKKALSNDE</sequence>
<feature type="domain" description="J" evidence="4">
    <location>
        <begin position="343"/>
        <end position="408"/>
    </location>
</feature>
<dbReference type="InterPro" id="IPR006073">
    <property type="entry name" value="GTP-bd"/>
</dbReference>
<dbReference type="Pfam" id="PF00226">
    <property type="entry name" value="DnaJ"/>
    <property type="match status" value="1"/>
</dbReference>
<comment type="caution">
    <text evidence="5">The sequence shown here is derived from an EMBL/GenBank/DDBJ whole genome shotgun (WGS) entry which is preliminary data.</text>
</comment>
<dbReference type="GO" id="GO:0051087">
    <property type="term" value="F:protein-folding chaperone binding"/>
    <property type="evidence" value="ECO:0007669"/>
    <property type="project" value="TreeGrafter"/>
</dbReference>
<dbReference type="GO" id="GO:0006457">
    <property type="term" value="P:protein folding"/>
    <property type="evidence" value="ECO:0007669"/>
    <property type="project" value="InterPro"/>
</dbReference>
<feature type="region of interest" description="Disordered" evidence="3">
    <location>
        <begin position="658"/>
        <end position="679"/>
    </location>
</feature>
<dbReference type="SMART" id="SM00271">
    <property type="entry name" value="DnaJ"/>
    <property type="match status" value="1"/>
</dbReference>
<evidence type="ECO:0000259" key="4">
    <source>
        <dbReference type="PROSITE" id="PS50076"/>
    </source>
</evidence>
<dbReference type="InterPro" id="IPR002939">
    <property type="entry name" value="DnaJ_C"/>
</dbReference>
<dbReference type="FunFam" id="2.60.260.20:FF:000006">
    <property type="entry name" value="DnaJ subfamily B member 13"/>
    <property type="match status" value="1"/>
</dbReference>
<dbReference type="InterPro" id="IPR036869">
    <property type="entry name" value="J_dom_sf"/>
</dbReference>
<dbReference type="PANTHER" id="PTHR24078:SF519">
    <property type="entry name" value="DNAJ HOMOLOG SUBFAMILY B MEMBER 13"/>
    <property type="match status" value="1"/>
</dbReference>
<dbReference type="CDD" id="cd00882">
    <property type="entry name" value="Ras_like_GTPase"/>
    <property type="match status" value="1"/>
</dbReference>
<dbReference type="PROSITE" id="PS50076">
    <property type="entry name" value="DNAJ_2"/>
    <property type="match status" value="1"/>
</dbReference>
<dbReference type="FunFam" id="1.10.287.110:FF:000106">
    <property type="entry name" value="Putative heat shock protein-like protein"/>
    <property type="match status" value="1"/>
</dbReference>
<dbReference type="InterPro" id="IPR051339">
    <property type="entry name" value="DnaJ_subfamily_B"/>
</dbReference>
<dbReference type="GO" id="GO:0005829">
    <property type="term" value="C:cytosol"/>
    <property type="evidence" value="ECO:0007669"/>
    <property type="project" value="TreeGrafter"/>
</dbReference>
<dbReference type="SUPFAM" id="SSF46565">
    <property type="entry name" value="Chaperone J-domain"/>
    <property type="match status" value="1"/>
</dbReference>
<dbReference type="InterPro" id="IPR027417">
    <property type="entry name" value="P-loop_NTPase"/>
</dbReference>
<dbReference type="InterPro" id="IPR001623">
    <property type="entry name" value="DnaJ_domain"/>
</dbReference>
<protein>
    <recommendedName>
        <fullName evidence="4">J domain-containing protein</fullName>
    </recommendedName>
</protein>
<dbReference type="PANTHER" id="PTHR24078">
    <property type="entry name" value="DNAJ HOMOLOG SUBFAMILY C MEMBER"/>
    <property type="match status" value="1"/>
</dbReference>
<dbReference type="InterPro" id="IPR008971">
    <property type="entry name" value="HSP40/DnaJ_pept-bd"/>
</dbReference>
<dbReference type="InterPro" id="IPR018253">
    <property type="entry name" value="DnaJ_domain_CS"/>
</dbReference>
<evidence type="ECO:0000313" key="6">
    <source>
        <dbReference type="Proteomes" id="UP000663872"/>
    </source>
</evidence>
<accession>A0A818CFV1</accession>
<dbReference type="CDD" id="cd10747">
    <property type="entry name" value="DnaJ_C"/>
    <property type="match status" value="1"/>
</dbReference>
<dbReference type="AlphaFoldDB" id="A0A818CFV1"/>
<dbReference type="EMBL" id="CAJNYT010001837">
    <property type="protein sequence ID" value="CAF3432493.1"/>
    <property type="molecule type" value="Genomic_DNA"/>
</dbReference>
<dbReference type="SUPFAM" id="SSF49493">
    <property type="entry name" value="HSP40/DnaJ peptide-binding domain"/>
    <property type="match status" value="2"/>
</dbReference>
<reference evidence="5" key="1">
    <citation type="submission" date="2021-02" db="EMBL/GenBank/DDBJ databases">
        <authorList>
            <person name="Nowell W R."/>
        </authorList>
    </citation>
    <scope>NUCLEOTIDE SEQUENCE</scope>
</reference>
<dbReference type="Pfam" id="PF01556">
    <property type="entry name" value="DnaJ_C"/>
    <property type="match status" value="1"/>
</dbReference>
<dbReference type="SUPFAM" id="SSF52540">
    <property type="entry name" value="P-loop containing nucleoside triphosphate hydrolases"/>
    <property type="match status" value="1"/>
</dbReference>
<proteinExistence type="predicted"/>
<dbReference type="Gene3D" id="1.10.287.110">
    <property type="entry name" value="DnaJ domain"/>
    <property type="match status" value="1"/>
</dbReference>
<keyword evidence="1" id="KW-0143">Chaperone</keyword>
<feature type="compositionally biased region" description="Basic residues" evidence="3">
    <location>
        <begin position="670"/>
        <end position="679"/>
    </location>
</feature>
<gene>
    <name evidence="5" type="ORF">GRG538_LOCUS12783</name>
</gene>
<dbReference type="CDD" id="cd06257">
    <property type="entry name" value="DnaJ"/>
    <property type="match status" value="1"/>
</dbReference>
<organism evidence="5 6">
    <name type="scientific">Rotaria socialis</name>
    <dbReference type="NCBI Taxonomy" id="392032"/>
    <lineage>
        <taxon>Eukaryota</taxon>
        <taxon>Metazoa</taxon>
        <taxon>Spiralia</taxon>
        <taxon>Gnathifera</taxon>
        <taxon>Rotifera</taxon>
        <taxon>Eurotatoria</taxon>
        <taxon>Bdelloidea</taxon>
        <taxon>Philodinida</taxon>
        <taxon>Philodinidae</taxon>
        <taxon>Rotaria</taxon>
    </lineage>
</organism>
<dbReference type="GO" id="GO:0005525">
    <property type="term" value="F:GTP binding"/>
    <property type="evidence" value="ECO:0007669"/>
    <property type="project" value="InterPro"/>
</dbReference>
<dbReference type="Gene3D" id="2.60.260.20">
    <property type="entry name" value="Urease metallochaperone UreE, N-terminal domain"/>
    <property type="match status" value="2"/>
</dbReference>
<dbReference type="PRINTS" id="PR00625">
    <property type="entry name" value="JDOMAIN"/>
</dbReference>
<feature type="coiled-coil region" evidence="2">
    <location>
        <begin position="32"/>
        <end position="145"/>
    </location>
</feature>
<dbReference type="PROSITE" id="PS00636">
    <property type="entry name" value="DNAJ_1"/>
    <property type="match status" value="1"/>
</dbReference>
<evidence type="ECO:0000313" key="5">
    <source>
        <dbReference type="EMBL" id="CAF3432493.1"/>
    </source>
</evidence>
<dbReference type="Gene3D" id="3.40.50.300">
    <property type="entry name" value="P-loop containing nucleotide triphosphate hydrolases"/>
    <property type="match status" value="1"/>
</dbReference>
<keyword evidence="2" id="KW-0175">Coiled coil</keyword>
<feature type="compositionally biased region" description="Low complexity" evidence="3">
    <location>
        <begin position="658"/>
        <end position="669"/>
    </location>
</feature>
<dbReference type="FunFam" id="2.60.260.20:FF:000002">
    <property type="entry name" value="Dnaj homolog subfamily b member"/>
    <property type="match status" value="1"/>
</dbReference>
<dbReference type="Proteomes" id="UP000663872">
    <property type="component" value="Unassembled WGS sequence"/>
</dbReference>